<dbReference type="Pfam" id="PF11848">
    <property type="entry name" value="DUF3368"/>
    <property type="match status" value="1"/>
</dbReference>
<evidence type="ECO:0000313" key="1">
    <source>
        <dbReference type="EMBL" id="SFV67784.1"/>
    </source>
</evidence>
<dbReference type="AlphaFoldDB" id="A0A1W1CPT7"/>
<dbReference type="PANTHER" id="PTHR39550:SF1">
    <property type="entry name" value="SLL0658 PROTEIN"/>
    <property type="match status" value="1"/>
</dbReference>
<sequence>MNIVISDTTALIILAKSDKLVLLSNLFEKVFIPQAVENELNFKDDIVKYRVKKFDKIEVKNISDTKTLNRIKKLNIDKGEIEAITLAIELELKLIIDERKGRIIAINQGLEVVGVLGILVENYRQDYISFEEAHYYFNLFKKSGLRVSNKLEEIIIRKLHDVKVGNF</sequence>
<reference evidence="1" key="1">
    <citation type="submission" date="2016-10" db="EMBL/GenBank/DDBJ databases">
        <authorList>
            <person name="de Groot N.N."/>
        </authorList>
    </citation>
    <scope>NUCLEOTIDE SEQUENCE</scope>
</reference>
<evidence type="ECO:0008006" key="2">
    <source>
        <dbReference type="Google" id="ProtNLM"/>
    </source>
</evidence>
<dbReference type="PANTHER" id="PTHR39550">
    <property type="entry name" value="SLL0658 PROTEIN"/>
    <property type="match status" value="1"/>
</dbReference>
<dbReference type="InterPro" id="IPR021799">
    <property type="entry name" value="PIN-like_prokaryotic"/>
</dbReference>
<organism evidence="1">
    <name type="scientific">hydrothermal vent metagenome</name>
    <dbReference type="NCBI Taxonomy" id="652676"/>
    <lineage>
        <taxon>unclassified sequences</taxon>
        <taxon>metagenomes</taxon>
        <taxon>ecological metagenomes</taxon>
    </lineage>
</organism>
<accession>A0A1W1CPT7</accession>
<gene>
    <name evidence="1" type="ORF">MNB_SV-3-823</name>
</gene>
<protein>
    <recommendedName>
        <fullName evidence="2">DUF3368 domain-containing protein</fullName>
    </recommendedName>
</protein>
<proteinExistence type="predicted"/>
<dbReference type="EMBL" id="FPHI01000032">
    <property type="protein sequence ID" value="SFV67784.1"/>
    <property type="molecule type" value="Genomic_DNA"/>
</dbReference>
<name>A0A1W1CPT7_9ZZZZ</name>